<dbReference type="Gene3D" id="3.10.180.10">
    <property type="entry name" value="2,3-Dihydroxybiphenyl 1,2-Dioxygenase, domain 1"/>
    <property type="match status" value="1"/>
</dbReference>
<dbReference type="EMBL" id="CP000103">
    <property type="protein sequence ID" value="ABB75309.1"/>
    <property type="molecule type" value="Genomic_DNA"/>
</dbReference>
<dbReference type="eggNOG" id="COG0346">
    <property type="taxonomic scope" value="Bacteria"/>
</dbReference>
<evidence type="ECO:0000256" key="2">
    <source>
        <dbReference type="ARBA" id="ARBA00021572"/>
    </source>
</evidence>
<keyword evidence="3" id="KW-0046">Antibiotic resistance</keyword>
<dbReference type="HOGENOM" id="CLU_121379_0_0_4"/>
<name>Q2Y7G2_NITMU</name>
<dbReference type="KEGG" id="nmu:Nmul_A2014"/>
<dbReference type="Proteomes" id="UP000002718">
    <property type="component" value="Chromosome"/>
</dbReference>
<dbReference type="InterPro" id="IPR000335">
    <property type="entry name" value="Bleomycin-R"/>
</dbReference>
<dbReference type="InterPro" id="IPR029068">
    <property type="entry name" value="Glyas_Bleomycin-R_OHBP_Dase"/>
</dbReference>
<reference evidence="5 6" key="2">
    <citation type="journal article" date="2008" name="Appl. Environ. Microbiol.">
        <title>Complete genome sequence of Nitrosospira multiformis, an ammonia-oxidizing bacterium from the soil environment.</title>
        <authorList>
            <person name="Norton J.M."/>
            <person name="Klotz M.G."/>
            <person name="Stein L.Y."/>
            <person name="Arp D.J."/>
            <person name="Bottomley P.J."/>
            <person name="Chain P.S."/>
            <person name="Hauser L.J."/>
            <person name="Land M.L."/>
            <person name="Larimer F.W."/>
            <person name="Shin M.W."/>
            <person name="Starkenburg S.R."/>
        </authorList>
    </citation>
    <scope>NUCLEOTIDE SEQUENCE [LARGE SCALE GENOMIC DNA]</scope>
    <source>
        <strain evidence="6">ATCC 25196 / NCIMB 11849 / C 71</strain>
    </source>
</reference>
<dbReference type="PROSITE" id="PS51819">
    <property type="entry name" value="VOC"/>
    <property type="match status" value="1"/>
</dbReference>
<accession>Q2Y7G2</accession>
<keyword evidence="6" id="KW-1185">Reference proteome</keyword>
<dbReference type="GO" id="GO:0046677">
    <property type="term" value="P:response to antibiotic"/>
    <property type="evidence" value="ECO:0007669"/>
    <property type="project" value="UniProtKB-KW"/>
</dbReference>
<dbReference type="AlphaFoldDB" id="Q2Y7G2"/>
<dbReference type="Pfam" id="PF19581">
    <property type="entry name" value="Glyoxalase_7"/>
    <property type="match status" value="1"/>
</dbReference>
<dbReference type="InterPro" id="IPR037523">
    <property type="entry name" value="VOC_core"/>
</dbReference>
<protein>
    <recommendedName>
        <fullName evidence="2">Bleomycin resistance protein</fullName>
    </recommendedName>
</protein>
<evidence type="ECO:0000256" key="3">
    <source>
        <dbReference type="ARBA" id="ARBA00023251"/>
    </source>
</evidence>
<organism evidence="5 6">
    <name type="scientific">Nitrosospira multiformis (strain ATCC 25196 / NCIMB 11849 / C 71)</name>
    <dbReference type="NCBI Taxonomy" id="323848"/>
    <lineage>
        <taxon>Bacteria</taxon>
        <taxon>Pseudomonadati</taxon>
        <taxon>Pseudomonadota</taxon>
        <taxon>Betaproteobacteria</taxon>
        <taxon>Nitrosomonadales</taxon>
        <taxon>Nitrosomonadaceae</taxon>
        <taxon>Nitrosospira</taxon>
    </lineage>
</organism>
<reference evidence="6" key="1">
    <citation type="submission" date="2005-08" db="EMBL/GenBank/DDBJ databases">
        <title>Complete sequence of chromosome 1 of Nitrosospira multiformis ATCC 25196.</title>
        <authorList>
            <person name="Copeland A."/>
            <person name="Lucas S."/>
            <person name="Lapidus A."/>
            <person name="Barry K."/>
            <person name="Detter J.C."/>
            <person name="Glavina T."/>
            <person name="Hammon N."/>
            <person name="Israni S."/>
            <person name="Pitluck S."/>
            <person name="Chain P."/>
            <person name="Malfatti S."/>
            <person name="Shin M."/>
            <person name="Vergez L."/>
            <person name="Schmutz J."/>
            <person name="Larimer F."/>
            <person name="Land M."/>
            <person name="Hauser L."/>
            <person name="Kyrpides N."/>
            <person name="Lykidis A."/>
            <person name="Richardson P."/>
        </authorList>
    </citation>
    <scope>NUCLEOTIDE SEQUENCE [LARGE SCALE GENOMIC DNA]</scope>
    <source>
        <strain evidence="6">ATCC 25196 / NCIMB 11849 / C 71</strain>
    </source>
</reference>
<dbReference type="CDD" id="cd08349">
    <property type="entry name" value="BLMA_like"/>
    <property type="match status" value="1"/>
</dbReference>
<evidence type="ECO:0000313" key="5">
    <source>
        <dbReference type="EMBL" id="ABB75309.1"/>
    </source>
</evidence>
<evidence type="ECO:0000256" key="1">
    <source>
        <dbReference type="ARBA" id="ARBA00011051"/>
    </source>
</evidence>
<proteinExistence type="inferred from homology"/>
<dbReference type="SUPFAM" id="SSF54593">
    <property type="entry name" value="Glyoxalase/Bleomycin resistance protein/Dihydroxybiphenyl dioxygenase"/>
    <property type="match status" value="1"/>
</dbReference>
<gene>
    <name evidence="5" type="ordered locus">Nmul_A2014</name>
</gene>
<dbReference type="STRING" id="323848.Nmul_A2014"/>
<evidence type="ECO:0000259" key="4">
    <source>
        <dbReference type="PROSITE" id="PS51819"/>
    </source>
</evidence>
<sequence length="135" mass="15291">MRSNSVFKCVSGITKEFILNQTVIPQLRIISATVSLPFYVEGLGFSVDWKHQFEPSFPLFIQLTRKDQVIFLTEHTGDCQVGGAVYFIVPDVDNCYSEFTNRGITTIEAPQDTPWGTREMVVTDPDGNRLRFATH</sequence>
<feature type="domain" description="VOC" evidence="4">
    <location>
        <begin position="18"/>
        <end position="135"/>
    </location>
</feature>
<evidence type="ECO:0000313" key="6">
    <source>
        <dbReference type="Proteomes" id="UP000002718"/>
    </source>
</evidence>
<comment type="similarity">
    <text evidence="1">Belongs to the bleomycin resistance protein family.</text>
</comment>